<dbReference type="EMBL" id="JACLYU010000010">
    <property type="protein sequence ID" value="MBM6699920.1"/>
    <property type="molecule type" value="Genomic_DNA"/>
</dbReference>
<keyword evidence="2" id="KW-1185">Reference proteome</keyword>
<proteinExistence type="predicted"/>
<dbReference type="Proteomes" id="UP000718821">
    <property type="component" value="Unassembled WGS sequence"/>
</dbReference>
<name>A0A939BA44_9BIFI</name>
<comment type="caution">
    <text evidence="1">The sequence shown here is derived from an EMBL/GenBank/DDBJ whole genome shotgun (WGS) entry which is preliminary data.</text>
</comment>
<evidence type="ECO:0000313" key="2">
    <source>
        <dbReference type="Proteomes" id="UP000718821"/>
    </source>
</evidence>
<dbReference type="RefSeq" id="WP_204469047.1">
    <property type="nucleotide sequence ID" value="NZ_JACLYU010000010.1"/>
</dbReference>
<reference evidence="1" key="2">
    <citation type="journal article" date="2021" name="Sci. Rep.">
        <title>The distribution of antibiotic resistance genes in chicken gut microbiota commensals.</title>
        <authorList>
            <person name="Juricova H."/>
            <person name="Matiasovicova J."/>
            <person name="Kubasova T."/>
            <person name="Cejkova D."/>
            <person name="Rychlik I."/>
        </authorList>
    </citation>
    <scope>NUCLEOTIDE SEQUENCE</scope>
    <source>
        <strain evidence="1">An836</strain>
    </source>
</reference>
<dbReference type="AlphaFoldDB" id="A0A939BA44"/>
<evidence type="ECO:0000313" key="1">
    <source>
        <dbReference type="EMBL" id="MBM6699920.1"/>
    </source>
</evidence>
<sequence>MAIKVKLHRDAFDALRNSGPVLAELERQGRQVAARANAMASPTLKGAKGFRDGGPLYVAKPAEAQSHRGRVGVITSNAAAMIDNRKHQTLLRALKG</sequence>
<gene>
    <name evidence="1" type="ORF">H7U32_06290</name>
</gene>
<accession>A0A939BA44</accession>
<protein>
    <submittedName>
        <fullName evidence="1">Uncharacterized protein</fullName>
    </submittedName>
</protein>
<reference evidence="1" key="1">
    <citation type="submission" date="2020-08" db="EMBL/GenBank/DDBJ databases">
        <authorList>
            <person name="Cejkova D."/>
            <person name="Kubasova T."/>
            <person name="Jahodarova E."/>
            <person name="Rychlik I."/>
        </authorList>
    </citation>
    <scope>NUCLEOTIDE SEQUENCE</scope>
    <source>
        <strain evidence="1">An836</strain>
    </source>
</reference>
<organism evidence="1 2">
    <name type="scientific">Bifidobacterium pullorum subsp. saeculare</name>
    <dbReference type="NCBI Taxonomy" id="78257"/>
    <lineage>
        <taxon>Bacteria</taxon>
        <taxon>Bacillati</taxon>
        <taxon>Actinomycetota</taxon>
        <taxon>Actinomycetes</taxon>
        <taxon>Bifidobacteriales</taxon>
        <taxon>Bifidobacteriaceae</taxon>
        <taxon>Bifidobacterium</taxon>
    </lineage>
</organism>